<dbReference type="Proteomes" id="UP001499909">
    <property type="component" value="Unassembled WGS sequence"/>
</dbReference>
<reference evidence="2" key="1">
    <citation type="journal article" date="2019" name="Int. J. Syst. Evol. Microbiol.">
        <title>The Global Catalogue of Microorganisms (GCM) 10K type strain sequencing project: providing services to taxonomists for standard genome sequencing and annotation.</title>
        <authorList>
            <consortium name="The Broad Institute Genomics Platform"/>
            <consortium name="The Broad Institute Genome Sequencing Center for Infectious Disease"/>
            <person name="Wu L."/>
            <person name="Ma J."/>
        </authorList>
    </citation>
    <scope>NUCLEOTIDE SEQUENCE [LARGE SCALE GENOMIC DNA]</scope>
    <source>
        <strain evidence="2">JCM 17214</strain>
    </source>
</reference>
<evidence type="ECO:0000313" key="2">
    <source>
        <dbReference type="Proteomes" id="UP001499909"/>
    </source>
</evidence>
<name>A0ABP7MQF2_9BACT</name>
<keyword evidence="2" id="KW-1185">Reference proteome</keyword>
<protein>
    <submittedName>
        <fullName evidence="1">Uncharacterized protein</fullName>
    </submittedName>
</protein>
<evidence type="ECO:0000313" key="1">
    <source>
        <dbReference type="EMBL" id="GAA3928106.1"/>
    </source>
</evidence>
<gene>
    <name evidence="1" type="ORF">GCM10022406_12170</name>
</gene>
<sequence>MTVSHRAADAPALPFEAVKSGKVARMACCCKLADLLPLVQQMHAAARATAVARQRSEAA</sequence>
<organism evidence="1 2">
    <name type="scientific">Hymenobacter algoricola</name>
    <dbReference type="NCBI Taxonomy" id="486267"/>
    <lineage>
        <taxon>Bacteria</taxon>
        <taxon>Pseudomonadati</taxon>
        <taxon>Bacteroidota</taxon>
        <taxon>Cytophagia</taxon>
        <taxon>Cytophagales</taxon>
        <taxon>Hymenobacteraceae</taxon>
        <taxon>Hymenobacter</taxon>
    </lineage>
</organism>
<comment type="caution">
    <text evidence="1">The sequence shown here is derived from an EMBL/GenBank/DDBJ whole genome shotgun (WGS) entry which is preliminary data.</text>
</comment>
<dbReference type="EMBL" id="BAABDH010000020">
    <property type="protein sequence ID" value="GAA3928106.1"/>
    <property type="molecule type" value="Genomic_DNA"/>
</dbReference>
<accession>A0ABP7MQF2</accession>
<dbReference type="RefSeq" id="WP_345111513.1">
    <property type="nucleotide sequence ID" value="NZ_BAABDH010000020.1"/>
</dbReference>
<proteinExistence type="predicted"/>